<gene>
    <name evidence="2" type="ORF">HMPREF0083_01854</name>
</gene>
<sequence>MRSINWIRILAILISFPIGLLAYYVALEMIYNQPVHDVKSVALYGGIIYLMFGIPLYIGLFDFLKSKVPPSSLGVVYISCIILSGVLLTLLVVFLADGNVKQIISPEGNLFGILYIVTGVAFGSMCLLERKIYKTI</sequence>
<dbReference type="HOGENOM" id="CLU_1871110_0_0_9"/>
<keyword evidence="1" id="KW-1133">Transmembrane helix</keyword>
<dbReference type="RefSeq" id="WP_021620254.1">
    <property type="nucleotide sequence ID" value="NZ_KE952723.1"/>
</dbReference>
<keyword evidence="1" id="KW-0472">Membrane</keyword>
<evidence type="ECO:0000313" key="2">
    <source>
        <dbReference type="EMBL" id="ERI10093.1"/>
    </source>
</evidence>
<proteinExistence type="predicted"/>
<dbReference type="PATRIC" id="fig|649747.3.peg.1678"/>
<evidence type="ECO:0000313" key="3">
    <source>
        <dbReference type="Proteomes" id="UP000016511"/>
    </source>
</evidence>
<feature type="transmembrane region" description="Helical" evidence="1">
    <location>
        <begin position="75"/>
        <end position="96"/>
    </location>
</feature>
<comment type="caution">
    <text evidence="2">The sequence shown here is derived from an EMBL/GenBank/DDBJ whole genome shotgun (WGS) entry which is preliminary data.</text>
</comment>
<feature type="transmembrane region" description="Helical" evidence="1">
    <location>
        <begin position="7"/>
        <end position="26"/>
    </location>
</feature>
<reference evidence="2 3" key="1">
    <citation type="submission" date="2013-08" db="EMBL/GenBank/DDBJ databases">
        <authorList>
            <person name="Weinstock G."/>
            <person name="Sodergren E."/>
            <person name="Wylie T."/>
            <person name="Fulton L."/>
            <person name="Fulton R."/>
            <person name="Fronick C."/>
            <person name="O'Laughlin M."/>
            <person name="Godfrey J."/>
            <person name="Miner T."/>
            <person name="Herter B."/>
            <person name="Appelbaum E."/>
            <person name="Cordes M."/>
            <person name="Lek S."/>
            <person name="Wollam A."/>
            <person name="Pepin K.H."/>
            <person name="Palsikar V.B."/>
            <person name="Mitreva M."/>
            <person name="Wilson R.K."/>
        </authorList>
    </citation>
    <scope>NUCLEOTIDE SEQUENCE [LARGE SCALE GENOMIC DNA]</scope>
    <source>
        <strain evidence="2 3">ATCC 12856</strain>
    </source>
</reference>
<feature type="transmembrane region" description="Helical" evidence="1">
    <location>
        <begin position="41"/>
        <end position="63"/>
    </location>
</feature>
<dbReference type="EMBL" id="AWSJ01000120">
    <property type="protein sequence ID" value="ERI10093.1"/>
    <property type="molecule type" value="Genomic_DNA"/>
</dbReference>
<dbReference type="AlphaFoldDB" id="U1X6C6"/>
<keyword evidence="1" id="KW-0812">Transmembrane</keyword>
<feature type="transmembrane region" description="Helical" evidence="1">
    <location>
        <begin position="108"/>
        <end position="128"/>
    </location>
</feature>
<name>U1X6C6_ANEAE</name>
<accession>U1X6C6</accession>
<evidence type="ECO:0000256" key="1">
    <source>
        <dbReference type="SAM" id="Phobius"/>
    </source>
</evidence>
<protein>
    <submittedName>
        <fullName evidence="2">Uncharacterized protein</fullName>
    </submittedName>
</protein>
<organism evidence="2 3">
    <name type="scientific">Aneurinibacillus aneurinilyticus ATCC 12856</name>
    <dbReference type="NCBI Taxonomy" id="649747"/>
    <lineage>
        <taxon>Bacteria</taxon>
        <taxon>Bacillati</taxon>
        <taxon>Bacillota</taxon>
        <taxon>Bacilli</taxon>
        <taxon>Bacillales</taxon>
        <taxon>Paenibacillaceae</taxon>
        <taxon>Aneurinibacillus group</taxon>
        <taxon>Aneurinibacillus</taxon>
    </lineage>
</organism>
<dbReference type="STRING" id="649747.HMPREF0083_01854"/>
<dbReference type="GeneID" id="92838165"/>
<keyword evidence="3" id="KW-1185">Reference proteome</keyword>
<dbReference type="Proteomes" id="UP000016511">
    <property type="component" value="Unassembled WGS sequence"/>
</dbReference>